<accession>A0AAJ0HMG8</accession>
<organism evidence="2 3">
    <name type="scientific">Lasiosphaeria hispida</name>
    <dbReference type="NCBI Taxonomy" id="260671"/>
    <lineage>
        <taxon>Eukaryota</taxon>
        <taxon>Fungi</taxon>
        <taxon>Dikarya</taxon>
        <taxon>Ascomycota</taxon>
        <taxon>Pezizomycotina</taxon>
        <taxon>Sordariomycetes</taxon>
        <taxon>Sordariomycetidae</taxon>
        <taxon>Sordariales</taxon>
        <taxon>Lasiosphaeriaceae</taxon>
        <taxon>Lasiosphaeria</taxon>
    </lineage>
</organism>
<dbReference type="Proteomes" id="UP001275084">
    <property type="component" value="Unassembled WGS sequence"/>
</dbReference>
<keyword evidence="1" id="KW-1133">Transmembrane helix</keyword>
<evidence type="ECO:0008006" key="4">
    <source>
        <dbReference type="Google" id="ProtNLM"/>
    </source>
</evidence>
<evidence type="ECO:0000313" key="3">
    <source>
        <dbReference type="Proteomes" id="UP001275084"/>
    </source>
</evidence>
<gene>
    <name evidence="2" type="ORF">B0T25DRAFT_164517</name>
</gene>
<keyword evidence="1" id="KW-0472">Membrane</keyword>
<keyword evidence="1" id="KW-0812">Transmembrane</keyword>
<comment type="caution">
    <text evidence="2">The sequence shown here is derived from an EMBL/GenBank/DDBJ whole genome shotgun (WGS) entry which is preliminary data.</text>
</comment>
<evidence type="ECO:0000256" key="1">
    <source>
        <dbReference type="SAM" id="Phobius"/>
    </source>
</evidence>
<protein>
    <recommendedName>
        <fullName evidence="4">Transmembrane protein</fullName>
    </recommendedName>
</protein>
<keyword evidence="3" id="KW-1185">Reference proteome</keyword>
<reference evidence="2" key="1">
    <citation type="journal article" date="2023" name="Mol. Phylogenet. Evol.">
        <title>Genome-scale phylogeny and comparative genomics of the fungal order Sordariales.</title>
        <authorList>
            <person name="Hensen N."/>
            <person name="Bonometti L."/>
            <person name="Westerberg I."/>
            <person name="Brannstrom I.O."/>
            <person name="Guillou S."/>
            <person name="Cros-Aarteil S."/>
            <person name="Calhoun S."/>
            <person name="Haridas S."/>
            <person name="Kuo A."/>
            <person name="Mondo S."/>
            <person name="Pangilinan J."/>
            <person name="Riley R."/>
            <person name="LaButti K."/>
            <person name="Andreopoulos B."/>
            <person name="Lipzen A."/>
            <person name="Chen C."/>
            <person name="Yan M."/>
            <person name="Daum C."/>
            <person name="Ng V."/>
            <person name="Clum A."/>
            <person name="Steindorff A."/>
            <person name="Ohm R.A."/>
            <person name="Martin F."/>
            <person name="Silar P."/>
            <person name="Natvig D.O."/>
            <person name="Lalanne C."/>
            <person name="Gautier V."/>
            <person name="Ament-Velasquez S.L."/>
            <person name="Kruys A."/>
            <person name="Hutchinson M.I."/>
            <person name="Powell A.J."/>
            <person name="Barry K."/>
            <person name="Miller A.N."/>
            <person name="Grigoriev I.V."/>
            <person name="Debuchy R."/>
            <person name="Gladieux P."/>
            <person name="Hiltunen Thoren M."/>
            <person name="Johannesson H."/>
        </authorList>
    </citation>
    <scope>NUCLEOTIDE SEQUENCE</scope>
    <source>
        <strain evidence="2">CBS 955.72</strain>
    </source>
</reference>
<feature type="transmembrane region" description="Helical" evidence="1">
    <location>
        <begin position="37"/>
        <end position="59"/>
    </location>
</feature>
<dbReference type="EMBL" id="JAUIQD010000003">
    <property type="protein sequence ID" value="KAK3357617.1"/>
    <property type="molecule type" value="Genomic_DNA"/>
</dbReference>
<sequence>MDGYEVDWIELGQTGREEMTRFSFCQKGWTFDRFVRVCFFSYLHFSFLIWFPFCCFFSRGGTSEIETLFGAAGHGNGGFVVWLLLVLRCVSGLLSLFFACPSRSSKLSTGGWIHLAFYLFGRVSIPLLPGLQ</sequence>
<evidence type="ECO:0000313" key="2">
    <source>
        <dbReference type="EMBL" id="KAK3357617.1"/>
    </source>
</evidence>
<dbReference type="AlphaFoldDB" id="A0AAJ0HMG8"/>
<reference evidence="2" key="2">
    <citation type="submission" date="2023-06" db="EMBL/GenBank/DDBJ databases">
        <authorList>
            <consortium name="Lawrence Berkeley National Laboratory"/>
            <person name="Haridas S."/>
            <person name="Hensen N."/>
            <person name="Bonometti L."/>
            <person name="Westerberg I."/>
            <person name="Brannstrom I.O."/>
            <person name="Guillou S."/>
            <person name="Cros-Aarteil S."/>
            <person name="Calhoun S."/>
            <person name="Kuo A."/>
            <person name="Mondo S."/>
            <person name="Pangilinan J."/>
            <person name="Riley R."/>
            <person name="Labutti K."/>
            <person name="Andreopoulos B."/>
            <person name="Lipzen A."/>
            <person name="Chen C."/>
            <person name="Yanf M."/>
            <person name="Daum C."/>
            <person name="Ng V."/>
            <person name="Clum A."/>
            <person name="Steindorff A."/>
            <person name="Ohm R."/>
            <person name="Martin F."/>
            <person name="Silar P."/>
            <person name="Natvig D."/>
            <person name="Lalanne C."/>
            <person name="Gautier V."/>
            <person name="Ament-Velasquez S.L."/>
            <person name="Kruys A."/>
            <person name="Hutchinson M.I."/>
            <person name="Powell A.J."/>
            <person name="Barry K."/>
            <person name="Miller A.N."/>
            <person name="Grigoriev I.V."/>
            <person name="Debuchy R."/>
            <person name="Gladieux P."/>
            <person name="Thoren M.H."/>
            <person name="Johannesson H."/>
        </authorList>
    </citation>
    <scope>NUCLEOTIDE SEQUENCE</scope>
    <source>
        <strain evidence="2">CBS 955.72</strain>
    </source>
</reference>
<feature type="transmembrane region" description="Helical" evidence="1">
    <location>
        <begin position="79"/>
        <end position="100"/>
    </location>
</feature>
<name>A0AAJ0HMG8_9PEZI</name>
<proteinExistence type="predicted"/>